<dbReference type="GO" id="GO:0008270">
    <property type="term" value="F:zinc ion binding"/>
    <property type="evidence" value="ECO:0007669"/>
    <property type="project" value="UniProtKB-KW"/>
</dbReference>
<evidence type="ECO:0000256" key="10">
    <source>
        <dbReference type="ARBA" id="ARBA00022771"/>
    </source>
</evidence>
<keyword evidence="14" id="KW-0238">DNA-binding</keyword>
<name>A0AAN8YNK9_SOLBU</name>
<dbReference type="Pfam" id="PF01485">
    <property type="entry name" value="IBR"/>
    <property type="match status" value="1"/>
</dbReference>
<dbReference type="SUPFAM" id="SSF57850">
    <property type="entry name" value="RING/U-box"/>
    <property type="match status" value="3"/>
</dbReference>
<dbReference type="GO" id="GO:0005634">
    <property type="term" value="C:nucleus"/>
    <property type="evidence" value="ECO:0007669"/>
    <property type="project" value="UniProtKB-SubCell"/>
</dbReference>
<evidence type="ECO:0000313" key="22">
    <source>
        <dbReference type="EMBL" id="KAK6795448.1"/>
    </source>
</evidence>
<comment type="similarity">
    <text evidence="5">Belongs to the RBR family. Ariadne subfamily.</text>
</comment>
<feature type="domain" description="RING-type" evidence="20">
    <location>
        <begin position="62"/>
        <end position="108"/>
    </location>
</feature>
<evidence type="ECO:0000256" key="11">
    <source>
        <dbReference type="ARBA" id="ARBA00022786"/>
    </source>
</evidence>
<dbReference type="Gene3D" id="3.40.1810.10">
    <property type="entry name" value="Transcription factor, MADS-box"/>
    <property type="match status" value="1"/>
</dbReference>
<evidence type="ECO:0000313" key="23">
    <source>
        <dbReference type="Proteomes" id="UP001371456"/>
    </source>
</evidence>
<feature type="domain" description="RING-type" evidence="21">
    <location>
        <begin position="58"/>
        <end position="266"/>
    </location>
</feature>
<dbReference type="InterPro" id="IPR036879">
    <property type="entry name" value="TF_MADSbox_sf"/>
</dbReference>
<organism evidence="22 23">
    <name type="scientific">Solanum bulbocastanum</name>
    <name type="common">Wild potato</name>
    <dbReference type="NCBI Taxonomy" id="147425"/>
    <lineage>
        <taxon>Eukaryota</taxon>
        <taxon>Viridiplantae</taxon>
        <taxon>Streptophyta</taxon>
        <taxon>Embryophyta</taxon>
        <taxon>Tracheophyta</taxon>
        <taxon>Spermatophyta</taxon>
        <taxon>Magnoliopsida</taxon>
        <taxon>eudicotyledons</taxon>
        <taxon>Gunneridae</taxon>
        <taxon>Pentapetalae</taxon>
        <taxon>asterids</taxon>
        <taxon>lamiids</taxon>
        <taxon>Solanales</taxon>
        <taxon>Solanaceae</taxon>
        <taxon>Solanoideae</taxon>
        <taxon>Solaneae</taxon>
        <taxon>Solanum</taxon>
    </lineage>
</organism>
<dbReference type="EC" id="2.3.2.31" evidence="6"/>
<protein>
    <recommendedName>
        <fullName evidence="6">RBR-type E3 ubiquitin transferase</fullName>
        <ecNumber evidence="6">2.3.2.31</ecNumber>
    </recommendedName>
</protein>
<dbReference type="GO" id="GO:0016567">
    <property type="term" value="P:protein ubiquitination"/>
    <property type="evidence" value="ECO:0007669"/>
    <property type="project" value="InterPro"/>
</dbReference>
<gene>
    <name evidence="22" type="ORF">RDI58_008901</name>
</gene>
<dbReference type="SMART" id="SM00432">
    <property type="entry name" value="MADS"/>
    <property type="match status" value="1"/>
</dbReference>
<keyword evidence="12" id="KW-0862">Zinc</keyword>
<dbReference type="PROSITE" id="PS50089">
    <property type="entry name" value="ZF_RING_2"/>
    <property type="match status" value="1"/>
</dbReference>
<evidence type="ECO:0000256" key="3">
    <source>
        <dbReference type="ARBA" id="ARBA00003976"/>
    </source>
</evidence>
<dbReference type="PRINTS" id="PR00404">
    <property type="entry name" value="MADSDOMAIN"/>
</dbReference>
<sequence length="567" mass="64368">MADIISNVLNENDEFRALVLSDNECAEELQYQEVLAASLEIFHRHMSLTQTEESPESSQGFCDICMETKGTNEMFKLENCSDHSFCTDCIAQYVQSMIQDHIFSVTCPGLKCCATIEPVSCKSIIPENVFEKWEGGLSESALLDCEKFYCPYKDCSVLLIYDHDQDLIQCMCPVCQRLLCAACGVPWHTGLDCAKFQNDEKNREDDLKVEELASSSKWMKCPHCKHIVQKADGCIHITCWMGRVRLSMKRLESNSNRQATYCKRRCGILKKAQEISVLCDIDIILLLFSPTGKPTLFQGGPSNFDEIIAKFARLTPQERAKRKLESLQTLRKTFKELDNDKGMPEFLDASAPSVEELQSHVKVVQSRLSDLEMRLNWWSNPDKINKVQDLALMECALRESLNAVHIRKQLQNTTHLHLLMNSEIDGQTHPWHPENKILHMPFPQTPNILPQENMGYSGDNSVAECSHVLDSGKVDQARQATTAMLDNSVLNDLNSTACLKQQLSEQYSYNPNDNLDLLERKILDPQSDANLQGYLMDYEFQRNFNLTRSVDSVNYSAADAVAVPDFD</sequence>
<keyword evidence="16" id="KW-0539">Nucleus</keyword>
<comment type="function">
    <text evidence="3">Might act as an E3 ubiquitin-protein ligase, or as part of E3 complex, which accepts ubiquitin from specific E2 ubiquitin-conjugating enzymes and then transfers it to substrates.</text>
</comment>
<dbReference type="SUPFAM" id="SSF55455">
    <property type="entry name" value="SRF-like"/>
    <property type="match status" value="1"/>
</dbReference>
<evidence type="ECO:0000256" key="18">
    <source>
        <dbReference type="SAM" id="Coils"/>
    </source>
</evidence>
<dbReference type="GO" id="GO:0003677">
    <property type="term" value="F:DNA binding"/>
    <property type="evidence" value="ECO:0007669"/>
    <property type="project" value="UniProtKB-KW"/>
</dbReference>
<dbReference type="PROSITE" id="PS50066">
    <property type="entry name" value="MADS_BOX_2"/>
    <property type="match status" value="1"/>
</dbReference>
<evidence type="ECO:0000256" key="9">
    <source>
        <dbReference type="ARBA" id="ARBA00022737"/>
    </source>
</evidence>
<keyword evidence="8" id="KW-0479">Metal-binding</keyword>
<evidence type="ECO:0000256" key="1">
    <source>
        <dbReference type="ARBA" id="ARBA00001798"/>
    </source>
</evidence>
<evidence type="ECO:0000259" key="20">
    <source>
        <dbReference type="PROSITE" id="PS50089"/>
    </source>
</evidence>
<dbReference type="Proteomes" id="UP001371456">
    <property type="component" value="Unassembled WGS sequence"/>
</dbReference>
<dbReference type="GO" id="GO:0046983">
    <property type="term" value="F:protein dimerization activity"/>
    <property type="evidence" value="ECO:0007669"/>
    <property type="project" value="InterPro"/>
</dbReference>
<accession>A0AAN8YNK9</accession>
<evidence type="ECO:0000259" key="21">
    <source>
        <dbReference type="PROSITE" id="PS51873"/>
    </source>
</evidence>
<evidence type="ECO:0000259" key="19">
    <source>
        <dbReference type="PROSITE" id="PS50066"/>
    </source>
</evidence>
<keyword evidence="23" id="KW-1185">Reference proteome</keyword>
<dbReference type="SMART" id="SM00647">
    <property type="entry name" value="IBR"/>
    <property type="match status" value="1"/>
</dbReference>
<dbReference type="InterPro" id="IPR031127">
    <property type="entry name" value="E3_UB_ligase_RBR"/>
</dbReference>
<dbReference type="GO" id="GO:0061630">
    <property type="term" value="F:ubiquitin protein ligase activity"/>
    <property type="evidence" value="ECO:0007669"/>
    <property type="project" value="UniProtKB-EC"/>
</dbReference>
<dbReference type="GO" id="GO:0010152">
    <property type="term" value="P:pollen maturation"/>
    <property type="evidence" value="ECO:0007669"/>
    <property type="project" value="UniProtKB-ARBA"/>
</dbReference>
<dbReference type="Pfam" id="PF00319">
    <property type="entry name" value="SRF-TF"/>
    <property type="match status" value="1"/>
</dbReference>
<keyword evidence="7" id="KW-0808">Transferase</keyword>
<dbReference type="InterPro" id="IPR002100">
    <property type="entry name" value="TF_MADSbox"/>
</dbReference>
<dbReference type="CDD" id="cd22582">
    <property type="entry name" value="BRcat_RBR_unk"/>
    <property type="match status" value="1"/>
</dbReference>
<evidence type="ECO:0000256" key="5">
    <source>
        <dbReference type="ARBA" id="ARBA00005884"/>
    </source>
</evidence>
<evidence type="ECO:0000256" key="12">
    <source>
        <dbReference type="ARBA" id="ARBA00022833"/>
    </source>
</evidence>
<evidence type="ECO:0000256" key="14">
    <source>
        <dbReference type="ARBA" id="ARBA00023125"/>
    </source>
</evidence>
<dbReference type="InterPro" id="IPR001841">
    <property type="entry name" value="Znf_RING"/>
</dbReference>
<evidence type="ECO:0000256" key="15">
    <source>
        <dbReference type="ARBA" id="ARBA00023163"/>
    </source>
</evidence>
<dbReference type="GO" id="GO:0080092">
    <property type="term" value="P:regulation of pollen tube growth"/>
    <property type="evidence" value="ECO:0007669"/>
    <property type="project" value="UniProtKB-ARBA"/>
</dbReference>
<evidence type="ECO:0000256" key="17">
    <source>
        <dbReference type="PROSITE-ProRule" id="PRU00175"/>
    </source>
</evidence>
<feature type="coiled-coil region" evidence="18">
    <location>
        <begin position="317"/>
        <end position="374"/>
    </location>
</feature>
<evidence type="ECO:0000256" key="4">
    <source>
        <dbReference type="ARBA" id="ARBA00004123"/>
    </source>
</evidence>
<evidence type="ECO:0000256" key="7">
    <source>
        <dbReference type="ARBA" id="ARBA00022679"/>
    </source>
</evidence>
<keyword evidence="10 17" id="KW-0863">Zinc-finger</keyword>
<dbReference type="PROSITE" id="PS51873">
    <property type="entry name" value="TRIAD"/>
    <property type="match status" value="1"/>
</dbReference>
<comment type="catalytic activity">
    <reaction evidence="1">
        <text>[E2 ubiquitin-conjugating enzyme]-S-ubiquitinyl-L-cysteine + [acceptor protein]-L-lysine = [E2 ubiquitin-conjugating enzyme]-L-cysteine + [acceptor protein]-N(6)-ubiquitinyl-L-lysine.</text>
        <dbReference type="EC" id="2.3.2.31"/>
    </reaction>
</comment>
<keyword evidence="18" id="KW-0175">Coiled coil</keyword>
<proteinExistence type="inferred from homology"/>
<keyword evidence="9" id="KW-0677">Repeat</keyword>
<evidence type="ECO:0000256" key="6">
    <source>
        <dbReference type="ARBA" id="ARBA00012251"/>
    </source>
</evidence>
<comment type="subcellular location">
    <subcellularLocation>
        <location evidence="4">Nucleus</location>
    </subcellularLocation>
</comment>
<evidence type="ECO:0000256" key="8">
    <source>
        <dbReference type="ARBA" id="ARBA00022723"/>
    </source>
</evidence>
<dbReference type="InterPro" id="IPR044066">
    <property type="entry name" value="TRIAD_supradom"/>
</dbReference>
<dbReference type="Gene3D" id="3.30.40.10">
    <property type="entry name" value="Zinc/RING finger domain, C3HC4 (zinc finger)"/>
    <property type="match status" value="1"/>
</dbReference>
<dbReference type="AlphaFoldDB" id="A0AAN8YNK9"/>
<dbReference type="FunFam" id="3.40.1810.10:FF:000010">
    <property type="entry name" value="Agamous-like MADS-box protein AGL30"/>
    <property type="match status" value="1"/>
</dbReference>
<keyword evidence="11" id="KW-0833">Ubl conjugation pathway</keyword>
<dbReference type="EMBL" id="JBANQN010000003">
    <property type="protein sequence ID" value="KAK6795448.1"/>
    <property type="molecule type" value="Genomic_DNA"/>
</dbReference>
<keyword evidence="15" id="KW-0804">Transcription</keyword>
<dbReference type="PANTHER" id="PTHR11685">
    <property type="entry name" value="RBR FAMILY RING FINGER AND IBR DOMAIN-CONTAINING"/>
    <property type="match status" value="1"/>
</dbReference>
<evidence type="ECO:0000256" key="13">
    <source>
        <dbReference type="ARBA" id="ARBA00023015"/>
    </source>
</evidence>
<comment type="caution">
    <text evidence="22">The sequence shown here is derived from an EMBL/GenBank/DDBJ whole genome shotgun (WGS) entry which is preliminary data.</text>
</comment>
<reference evidence="22 23" key="1">
    <citation type="submission" date="2024-02" db="EMBL/GenBank/DDBJ databases">
        <title>de novo genome assembly of Solanum bulbocastanum strain 11H21.</title>
        <authorList>
            <person name="Hosaka A.J."/>
        </authorList>
    </citation>
    <scope>NUCLEOTIDE SEQUENCE [LARGE SCALE GENOMIC DNA]</scope>
    <source>
        <tissue evidence="22">Young leaves</tissue>
    </source>
</reference>
<keyword evidence="13" id="KW-0805">Transcription regulation</keyword>
<feature type="domain" description="MADS-box" evidence="19">
    <location>
        <begin position="241"/>
        <end position="301"/>
    </location>
</feature>
<dbReference type="InterPro" id="IPR002867">
    <property type="entry name" value="IBR_dom"/>
</dbReference>
<evidence type="ECO:0000256" key="2">
    <source>
        <dbReference type="ARBA" id="ARBA00001947"/>
    </source>
</evidence>
<evidence type="ECO:0000256" key="16">
    <source>
        <dbReference type="ARBA" id="ARBA00023242"/>
    </source>
</evidence>
<dbReference type="InterPro" id="IPR013083">
    <property type="entry name" value="Znf_RING/FYVE/PHD"/>
</dbReference>
<dbReference type="FunFam" id="3.30.40.10:FF:000230">
    <property type="entry name" value="RBR-type E3 ubiquitin transferase"/>
    <property type="match status" value="1"/>
</dbReference>
<comment type="cofactor">
    <cofactor evidence="2">
        <name>Zn(2+)</name>
        <dbReference type="ChEBI" id="CHEBI:29105"/>
    </cofactor>
</comment>